<proteinExistence type="predicted"/>
<dbReference type="Pfam" id="PF02833">
    <property type="entry name" value="DHHA2"/>
    <property type="match status" value="1"/>
</dbReference>
<protein>
    <recommendedName>
        <fullName evidence="2">inorganic diphosphatase</fullName>
        <ecNumber evidence="2">3.6.1.1</ecNumber>
    </recommendedName>
    <alternativeName>
        <fullName evidence="6">Pyrophosphate phospho-hydrolase</fullName>
    </alternativeName>
</protein>
<dbReference type="EC" id="3.6.1.1" evidence="2"/>
<keyword evidence="5" id="KW-0464">Manganese</keyword>
<sequence>MNEKIYIVGHKKPDLDSISSALGYQAFRHSQGDFNYYAIRGDKENPLTKWVFEKYETRLPEYIPNISGMNIVLVDHTYPENRPKGWEKANILEVIDHHDVKLEDILPKRILIRPCGSTSSLIAEMMFASNMKIPFNIAGILLCAILDDTLNLESPTTTDLDVDMVYRLAHICDIESTEDLFREIFTKKDIWNEMSPREIIEMDMKEIDINGKKVCISQVETMGNEQIEKNKILEELTKIEKEGPSNLRIVMITDLIKKECNLLVVGSDIILFESVLGEKIVGNMINLPNVVSRKKQILPMIEKMYS</sequence>
<dbReference type="Proteomes" id="UP000233417">
    <property type="component" value="Unassembled WGS sequence"/>
</dbReference>
<comment type="catalytic activity">
    <reaction evidence="7">
        <text>diphosphate + H2O = 2 phosphate + H(+)</text>
        <dbReference type="Rhea" id="RHEA:24576"/>
        <dbReference type="ChEBI" id="CHEBI:15377"/>
        <dbReference type="ChEBI" id="CHEBI:15378"/>
        <dbReference type="ChEBI" id="CHEBI:33019"/>
        <dbReference type="ChEBI" id="CHEBI:43474"/>
        <dbReference type="EC" id="3.6.1.1"/>
    </reaction>
</comment>
<dbReference type="InterPro" id="IPR038222">
    <property type="entry name" value="DHHA2_dom_sf"/>
</dbReference>
<evidence type="ECO:0000313" key="9">
    <source>
        <dbReference type="EMBL" id="PKN02811.1"/>
    </source>
</evidence>
<dbReference type="GO" id="GO:0004427">
    <property type="term" value="F:inorganic diphosphate phosphatase activity"/>
    <property type="evidence" value="ECO:0007669"/>
    <property type="project" value="UniProtKB-EC"/>
</dbReference>
<accession>A0A2N2F3M1</accession>
<evidence type="ECO:0000256" key="3">
    <source>
        <dbReference type="ARBA" id="ARBA00022723"/>
    </source>
</evidence>
<dbReference type="AlphaFoldDB" id="A0A2N2F3M1"/>
<name>A0A2N2F3M1_9BACT</name>
<evidence type="ECO:0000256" key="6">
    <source>
        <dbReference type="ARBA" id="ARBA00032535"/>
    </source>
</evidence>
<dbReference type="Gene3D" id="3.10.310.20">
    <property type="entry name" value="DHHA2 domain"/>
    <property type="match status" value="1"/>
</dbReference>
<evidence type="ECO:0000313" key="10">
    <source>
        <dbReference type="Proteomes" id="UP000233417"/>
    </source>
</evidence>
<evidence type="ECO:0000256" key="7">
    <source>
        <dbReference type="ARBA" id="ARBA00047820"/>
    </source>
</evidence>
<dbReference type="InterPro" id="IPR001667">
    <property type="entry name" value="DDH_dom"/>
</dbReference>
<evidence type="ECO:0000256" key="1">
    <source>
        <dbReference type="ARBA" id="ARBA00001936"/>
    </source>
</evidence>
<comment type="caution">
    <text evidence="9">The sequence shown here is derived from an EMBL/GenBank/DDBJ whole genome shotgun (WGS) entry which is preliminary data.</text>
</comment>
<comment type="cofactor">
    <cofactor evidence="1">
        <name>Mn(2+)</name>
        <dbReference type="ChEBI" id="CHEBI:29035"/>
    </cofactor>
</comment>
<dbReference type="SMART" id="SM01131">
    <property type="entry name" value="DHHA2"/>
    <property type="match status" value="1"/>
</dbReference>
<evidence type="ECO:0000256" key="5">
    <source>
        <dbReference type="ARBA" id="ARBA00023211"/>
    </source>
</evidence>
<reference evidence="9 10" key="1">
    <citation type="journal article" date="2017" name="ISME J.">
        <title>Potential for microbial H2 and metal transformations associated with novel bacteria and archaea in deep terrestrial subsurface sediments.</title>
        <authorList>
            <person name="Hernsdorf A.W."/>
            <person name="Amano Y."/>
            <person name="Miyakawa K."/>
            <person name="Ise K."/>
            <person name="Suzuki Y."/>
            <person name="Anantharaman K."/>
            <person name="Probst A."/>
            <person name="Burstein D."/>
            <person name="Thomas B.C."/>
            <person name="Banfield J.F."/>
        </authorList>
    </citation>
    <scope>NUCLEOTIDE SEQUENCE [LARGE SCALE GENOMIC DNA]</scope>
    <source>
        <strain evidence="9">HGW-Dojkabacteria-1</strain>
    </source>
</reference>
<dbReference type="EMBL" id="PHAO01000001">
    <property type="protein sequence ID" value="PKN02811.1"/>
    <property type="molecule type" value="Genomic_DNA"/>
</dbReference>
<dbReference type="Gene3D" id="3.90.1640.10">
    <property type="entry name" value="inorganic pyrophosphatase (n-terminal core)"/>
    <property type="match status" value="1"/>
</dbReference>
<organism evidence="9 10">
    <name type="scientific">Candidatus Dojkabacteria bacterium HGW-Dojkabacteria-1</name>
    <dbReference type="NCBI Taxonomy" id="2013761"/>
    <lineage>
        <taxon>Bacteria</taxon>
        <taxon>Candidatus Dojkabacteria</taxon>
    </lineage>
</organism>
<dbReference type="Pfam" id="PF01368">
    <property type="entry name" value="DHH"/>
    <property type="match status" value="1"/>
</dbReference>
<feature type="domain" description="DHHA2" evidence="8">
    <location>
        <begin position="181"/>
        <end position="305"/>
    </location>
</feature>
<dbReference type="SUPFAM" id="SSF64182">
    <property type="entry name" value="DHH phosphoesterases"/>
    <property type="match status" value="1"/>
</dbReference>
<evidence type="ECO:0000259" key="8">
    <source>
        <dbReference type="SMART" id="SM01131"/>
    </source>
</evidence>
<dbReference type="GO" id="GO:0046872">
    <property type="term" value="F:metal ion binding"/>
    <property type="evidence" value="ECO:0007669"/>
    <property type="project" value="UniProtKB-KW"/>
</dbReference>
<dbReference type="PANTHER" id="PTHR12112:SF22">
    <property type="entry name" value="MANGANESE-DEPENDENT INORGANIC PYROPHOSPHATASE-RELATED"/>
    <property type="match status" value="1"/>
</dbReference>
<dbReference type="InterPro" id="IPR004097">
    <property type="entry name" value="DHHA2"/>
</dbReference>
<keyword evidence="4" id="KW-0378">Hydrolase</keyword>
<dbReference type="InterPro" id="IPR038763">
    <property type="entry name" value="DHH_sf"/>
</dbReference>
<gene>
    <name evidence="9" type="ORF">CVU76_02180</name>
</gene>
<evidence type="ECO:0000256" key="2">
    <source>
        <dbReference type="ARBA" id="ARBA00012146"/>
    </source>
</evidence>
<evidence type="ECO:0000256" key="4">
    <source>
        <dbReference type="ARBA" id="ARBA00022801"/>
    </source>
</evidence>
<dbReference type="PANTHER" id="PTHR12112">
    <property type="entry name" value="BNIP - RELATED"/>
    <property type="match status" value="1"/>
</dbReference>
<keyword evidence="3" id="KW-0479">Metal-binding</keyword>
<dbReference type="GO" id="GO:0005737">
    <property type="term" value="C:cytoplasm"/>
    <property type="evidence" value="ECO:0007669"/>
    <property type="project" value="InterPro"/>
</dbReference>